<evidence type="ECO:0000259" key="10">
    <source>
        <dbReference type="PROSITE" id="PS50893"/>
    </source>
</evidence>
<dbReference type="InterPro" id="IPR003439">
    <property type="entry name" value="ABC_transporter-like_ATP-bd"/>
</dbReference>
<evidence type="ECO:0000256" key="5">
    <source>
        <dbReference type="ARBA" id="ARBA00022737"/>
    </source>
</evidence>
<comment type="similarity">
    <text evidence="1">Belongs to the ABC transporter superfamily.</text>
</comment>
<dbReference type="InterPro" id="IPR003593">
    <property type="entry name" value="AAA+_ATPase"/>
</dbReference>
<evidence type="ECO:0000256" key="8">
    <source>
        <dbReference type="ARBA" id="ARBA00022967"/>
    </source>
</evidence>
<evidence type="ECO:0000256" key="4">
    <source>
        <dbReference type="ARBA" id="ARBA00022597"/>
    </source>
</evidence>
<dbReference type="SMART" id="SM00382">
    <property type="entry name" value="AAA"/>
    <property type="match status" value="2"/>
</dbReference>
<organism evidence="11 12">
    <name type="scientific">Labrys wisconsinensis</name>
    <dbReference type="NCBI Taxonomy" id="425677"/>
    <lineage>
        <taxon>Bacteria</taxon>
        <taxon>Pseudomonadati</taxon>
        <taxon>Pseudomonadota</taxon>
        <taxon>Alphaproteobacteria</taxon>
        <taxon>Hyphomicrobiales</taxon>
        <taxon>Xanthobacteraceae</taxon>
        <taxon>Labrys</taxon>
    </lineage>
</organism>
<dbReference type="PROSITE" id="PS00211">
    <property type="entry name" value="ABC_TRANSPORTER_1"/>
    <property type="match status" value="1"/>
</dbReference>
<dbReference type="SUPFAM" id="SSF52540">
    <property type="entry name" value="P-loop containing nucleoside triphosphate hydrolases"/>
    <property type="match status" value="2"/>
</dbReference>
<keyword evidence="3" id="KW-1003">Cell membrane</keyword>
<dbReference type="InterPro" id="IPR050107">
    <property type="entry name" value="ABC_carbohydrate_import_ATPase"/>
</dbReference>
<dbReference type="EMBL" id="JAUSVX010000015">
    <property type="protein sequence ID" value="MDQ0473153.1"/>
    <property type="molecule type" value="Genomic_DNA"/>
</dbReference>
<evidence type="ECO:0000256" key="7">
    <source>
        <dbReference type="ARBA" id="ARBA00022840"/>
    </source>
</evidence>
<evidence type="ECO:0000313" key="12">
    <source>
        <dbReference type="Proteomes" id="UP001242480"/>
    </source>
</evidence>
<keyword evidence="12" id="KW-1185">Reference proteome</keyword>
<dbReference type="InterPro" id="IPR027417">
    <property type="entry name" value="P-loop_NTPase"/>
</dbReference>
<keyword evidence="8" id="KW-1278">Translocase</keyword>
<protein>
    <submittedName>
        <fullName evidence="11">Ribose transport system ATP-binding protein</fullName>
    </submittedName>
</protein>
<dbReference type="CDD" id="cd03215">
    <property type="entry name" value="ABC_Carb_Monos_II"/>
    <property type="match status" value="1"/>
</dbReference>
<dbReference type="GO" id="GO:0005524">
    <property type="term" value="F:ATP binding"/>
    <property type="evidence" value="ECO:0007669"/>
    <property type="project" value="UniProtKB-KW"/>
</dbReference>
<keyword evidence="9" id="KW-0472">Membrane</keyword>
<keyword evidence="4" id="KW-0762">Sugar transport</keyword>
<dbReference type="RefSeq" id="WP_307281031.1">
    <property type="nucleotide sequence ID" value="NZ_JAUSVX010000015.1"/>
</dbReference>
<name>A0ABU0JFU7_9HYPH</name>
<dbReference type="CDD" id="cd03216">
    <property type="entry name" value="ABC_Carb_Monos_I"/>
    <property type="match status" value="1"/>
</dbReference>
<dbReference type="InterPro" id="IPR017871">
    <property type="entry name" value="ABC_transporter-like_CS"/>
</dbReference>
<evidence type="ECO:0000256" key="9">
    <source>
        <dbReference type="ARBA" id="ARBA00023136"/>
    </source>
</evidence>
<comment type="caution">
    <text evidence="11">The sequence shown here is derived from an EMBL/GenBank/DDBJ whole genome shotgun (WGS) entry which is preliminary data.</text>
</comment>
<reference evidence="11 12" key="1">
    <citation type="submission" date="2023-07" db="EMBL/GenBank/DDBJ databases">
        <title>Genomic Encyclopedia of Type Strains, Phase IV (KMG-IV): sequencing the most valuable type-strain genomes for metagenomic binning, comparative biology and taxonomic classification.</title>
        <authorList>
            <person name="Goeker M."/>
        </authorList>
    </citation>
    <scope>NUCLEOTIDE SEQUENCE [LARGE SCALE GENOMIC DNA]</scope>
    <source>
        <strain evidence="11 12">DSM 19619</strain>
    </source>
</reference>
<feature type="domain" description="ABC transporter" evidence="10">
    <location>
        <begin position="18"/>
        <end position="253"/>
    </location>
</feature>
<dbReference type="Gene3D" id="3.40.50.300">
    <property type="entry name" value="P-loop containing nucleotide triphosphate hydrolases"/>
    <property type="match status" value="2"/>
</dbReference>
<evidence type="ECO:0000256" key="3">
    <source>
        <dbReference type="ARBA" id="ARBA00022475"/>
    </source>
</evidence>
<dbReference type="PROSITE" id="PS50893">
    <property type="entry name" value="ABC_TRANSPORTER_2"/>
    <property type="match status" value="2"/>
</dbReference>
<proteinExistence type="inferred from homology"/>
<keyword evidence="6" id="KW-0547">Nucleotide-binding</keyword>
<evidence type="ECO:0000256" key="2">
    <source>
        <dbReference type="ARBA" id="ARBA00022448"/>
    </source>
</evidence>
<dbReference type="PANTHER" id="PTHR43790:SF3">
    <property type="entry name" value="D-ALLOSE IMPORT ATP-BINDING PROTEIN ALSA-RELATED"/>
    <property type="match status" value="1"/>
</dbReference>
<dbReference type="Proteomes" id="UP001242480">
    <property type="component" value="Unassembled WGS sequence"/>
</dbReference>
<feature type="domain" description="ABC transporter" evidence="10">
    <location>
        <begin position="255"/>
        <end position="509"/>
    </location>
</feature>
<sequence length="527" mass="55951">MSDTESGTVAASDASLAVRMAGVSKQFGGVRALESVDFAVRFGEIHALLGENGAGKSTILKILSGVQAPSAGTVEIAGLAVTDFTPRAAQAAGVTMIFQETSLVPTLTVAQNIFLTREVKVHGLIDDRAAAAKARDLFAELGVDIDPNAAVGELGAGQRQLTEIVKAWSQNPRVLILDEPTSALSGNEVERLFAHVRRLKSQGLAIIYVSHRMDEIFRLADRATILRDGRHVSTGAIAGMTLEGMIADIVGRRSRGFSDVARHKAEIGEAILEARGLSGRHKPRDVDLVLRRGEVVGIAGLLGSGRSSLARLLAGIEPITAGEIRVRGRPIAIASPRDAIAAGIALVPEDRGRQGFVAAHSITSNVALPNLDRLSDAGWVSARRTNRLVDDAIQRLRIRTPSRDNPVRNLSGGNAQKVVIAKWLAAGLDVLVLDEPTAGIDIGSKAEIVTLVRELARQGKAILVLSSELQELLAACDRILVMSEGRIVREIARDELDDPAESAGGDALHQAEQRLQKAVQQARGHAV</sequence>
<evidence type="ECO:0000256" key="1">
    <source>
        <dbReference type="ARBA" id="ARBA00005417"/>
    </source>
</evidence>
<dbReference type="PANTHER" id="PTHR43790">
    <property type="entry name" value="CARBOHYDRATE TRANSPORT ATP-BINDING PROTEIN MG119-RELATED"/>
    <property type="match status" value="1"/>
</dbReference>
<evidence type="ECO:0000313" key="11">
    <source>
        <dbReference type="EMBL" id="MDQ0473153.1"/>
    </source>
</evidence>
<keyword evidence="5" id="KW-0677">Repeat</keyword>
<gene>
    <name evidence="11" type="ORF">QO011_006187</name>
</gene>
<accession>A0ABU0JFU7</accession>
<keyword evidence="2" id="KW-0813">Transport</keyword>
<dbReference type="Pfam" id="PF00005">
    <property type="entry name" value="ABC_tran"/>
    <property type="match status" value="2"/>
</dbReference>
<evidence type="ECO:0000256" key="6">
    <source>
        <dbReference type="ARBA" id="ARBA00022741"/>
    </source>
</evidence>
<keyword evidence="7 11" id="KW-0067">ATP-binding</keyword>